<dbReference type="RefSeq" id="WP_130153682.1">
    <property type="nucleotide sequence ID" value="NZ_SCFB01000004.1"/>
</dbReference>
<dbReference type="AlphaFoldDB" id="A0A4Q7DIF5"/>
<dbReference type="Proteomes" id="UP000293550">
    <property type="component" value="Unassembled WGS sequence"/>
</dbReference>
<sequence length="75" mass="8680">MTYSIRLPDEIEKRLDDLSLQTGRSKSFYVKEAILEHLSNIEDVYLAEKRLGDIYAGRTKTVPLQEVMKKYGLDS</sequence>
<dbReference type="CDD" id="cd22233">
    <property type="entry name" value="RHH_CopAso-like"/>
    <property type="match status" value="1"/>
</dbReference>
<proteinExistence type="predicted"/>
<dbReference type="Pfam" id="PF19807">
    <property type="entry name" value="DUF6290"/>
    <property type="match status" value="1"/>
</dbReference>
<dbReference type="OrthoDB" id="9812023at2"/>
<name>A0A4Q7DIF5_9PROT</name>
<dbReference type="EMBL" id="SCFB01000004">
    <property type="protein sequence ID" value="RZI46583.1"/>
    <property type="molecule type" value="Genomic_DNA"/>
</dbReference>
<dbReference type="InterPro" id="IPR010985">
    <property type="entry name" value="Ribbon_hlx_hlx"/>
</dbReference>
<dbReference type="InterPro" id="IPR046257">
    <property type="entry name" value="DUF6290"/>
</dbReference>
<dbReference type="SUPFAM" id="SSF47598">
    <property type="entry name" value="Ribbon-helix-helix"/>
    <property type="match status" value="1"/>
</dbReference>
<protein>
    <submittedName>
        <fullName evidence="1">TraY domain-containing protein</fullName>
    </submittedName>
</protein>
<organism evidence="1 2">
    <name type="scientific">Candidatus Finniella inopinata</name>
    <dbReference type="NCBI Taxonomy" id="1696036"/>
    <lineage>
        <taxon>Bacteria</taxon>
        <taxon>Pseudomonadati</taxon>
        <taxon>Pseudomonadota</taxon>
        <taxon>Alphaproteobacteria</taxon>
        <taxon>Holosporales</taxon>
        <taxon>Candidatus Paracaedibacteraceae</taxon>
        <taxon>Candidatus Finniella</taxon>
    </lineage>
</organism>
<evidence type="ECO:0000313" key="2">
    <source>
        <dbReference type="Proteomes" id="UP000293550"/>
    </source>
</evidence>
<accession>A0A4Q7DIF5</accession>
<evidence type="ECO:0000313" key="1">
    <source>
        <dbReference type="EMBL" id="RZI46583.1"/>
    </source>
</evidence>
<dbReference type="GO" id="GO:0006355">
    <property type="term" value="P:regulation of DNA-templated transcription"/>
    <property type="evidence" value="ECO:0007669"/>
    <property type="project" value="InterPro"/>
</dbReference>
<keyword evidence="2" id="KW-1185">Reference proteome</keyword>
<comment type="caution">
    <text evidence="1">The sequence shown here is derived from an EMBL/GenBank/DDBJ whole genome shotgun (WGS) entry which is preliminary data.</text>
</comment>
<gene>
    <name evidence="1" type="ORF">EQU50_03075</name>
</gene>
<reference evidence="1 2" key="1">
    <citation type="submission" date="2018-10" db="EMBL/GenBank/DDBJ databases">
        <title>An updated phylogeny of the Alphaproteobacteria reveals that the parasitic Rickettsiales and Holosporales have independent origins.</title>
        <authorList>
            <person name="Munoz-Gomez S.A."/>
            <person name="Hess S."/>
            <person name="Burger G."/>
            <person name="Lang B.F."/>
            <person name="Susko E."/>
            <person name="Slamovits C.H."/>
            <person name="Roger A.J."/>
        </authorList>
    </citation>
    <scope>NUCLEOTIDE SEQUENCE [LARGE SCALE GENOMIC DNA]</scope>
    <source>
        <strain evidence="1">HOLO01</strain>
    </source>
</reference>